<reference evidence="1 2" key="1">
    <citation type="submission" date="2021-06" db="EMBL/GenBank/DDBJ databases">
        <title>Caerostris extrusa draft genome.</title>
        <authorList>
            <person name="Kono N."/>
            <person name="Arakawa K."/>
        </authorList>
    </citation>
    <scope>NUCLEOTIDE SEQUENCE [LARGE SCALE GENOMIC DNA]</scope>
</reference>
<sequence>MASIYGLYMASIYGQPYSQLAIRPLLEYGVDSVLLDLYLTIATRFCYYHFEIDLDMKMQNSRVLLISVFLFVFLKVEGKAVGKGSGQTLYQGYDYSLPVHYPQWIPNPEIKYNEIVENVNWYKSSMNEPQYFTNGLTEFIEPAMNDFSNQHIEEKYELKHHENLEQMLNSESKINSQQNPGEVDSLQ</sequence>
<comment type="caution">
    <text evidence="1">The sequence shown here is derived from an EMBL/GenBank/DDBJ whole genome shotgun (WGS) entry which is preliminary data.</text>
</comment>
<dbReference type="Proteomes" id="UP001054945">
    <property type="component" value="Unassembled WGS sequence"/>
</dbReference>
<organism evidence="1 2">
    <name type="scientific">Caerostris extrusa</name>
    <name type="common">Bark spider</name>
    <name type="synonym">Caerostris bankana</name>
    <dbReference type="NCBI Taxonomy" id="172846"/>
    <lineage>
        <taxon>Eukaryota</taxon>
        <taxon>Metazoa</taxon>
        <taxon>Ecdysozoa</taxon>
        <taxon>Arthropoda</taxon>
        <taxon>Chelicerata</taxon>
        <taxon>Arachnida</taxon>
        <taxon>Araneae</taxon>
        <taxon>Araneomorphae</taxon>
        <taxon>Entelegynae</taxon>
        <taxon>Araneoidea</taxon>
        <taxon>Araneidae</taxon>
        <taxon>Caerostris</taxon>
    </lineage>
</organism>
<evidence type="ECO:0000313" key="2">
    <source>
        <dbReference type="Proteomes" id="UP001054945"/>
    </source>
</evidence>
<name>A0AAV4XQE8_CAEEX</name>
<accession>A0AAV4XQE8</accession>
<protein>
    <submittedName>
        <fullName evidence="1">Uncharacterized protein</fullName>
    </submittedName>
</protein>
<proteinExistence type="predicted"/>
<dbReference type="AlphaFoldDB" id="A0AAV4XQE8"/>
<gene>
    <name evidence="1" type="ORF">CEXT_655451</name>
</gene>
<dbReference type="EMBL" id="BPLR01000775">
    <property type="protein sequence ID" value="GIY97390.1"/>
    <property type="molecule type" value="Genomic_DNA"/>
</dbReference>
<evidence type="ECO:0000313" key="1">
    <source>
        <dbReference type="EMBL" id="GIY97390.1"/>
    </source>
</evidence>
<keyword evidence="2" id="KW-1185">Reference proteome</keyword>